<evidence type="ECO:0000256" key="2">
    <source>
        <dbReference type="ARBA" id="ARBA00004370"/>
    </source>
</evidence>
<dbReference type="CDD" id="cd00082">
    <property type="entry name" value="HisKA"/>
    <property type="match status" value="1"/>
</dbReference>
<dbReference type="STRING" id="91360.SAMN05660330_01224"/>
<dbReference type="InterPro" id="IPR050351">
    <property type="entry name" value="BphY/WalK/GraS-like"/>
</dbReference>
<dbReference type="Pfam" id="PF02518">
    <property type="entry name" value="HATPase_c"/>
    <property type="match status" value="1"/>
</dbReference>
<dbReference type="Pfam" id="PF08448">
    <property type="entry name" value="PAS_4"/>
    <property type="match status" value="1"/>
</dbReference>
<dbReference type="InterPro" id="IPR003660">
    <property type="entry name" value="HAMP_dom"/>
</dbReference>
<dbReference type="InterPro" id="IPR004358">
    <property type="entry name" value="Sig_transdc_His_kin-like_C"/>
</dbReference>
<sequence>MKPVKLIWQIFPTSVLIILLGIAAVGWYGSTILYEFYLQQTESDLEARGRLISQQIYELVNSERSGGLRDYCIALGRDTGTRITVIDSTGKVLADSNEDPGKMDNHRHRQEIEKAFAGSVGKSRRYSRTLGENLIYVALPLHSTIRIGAGENKEAGNGYVVRTSVSVASLDRTFAHIRLRILFGSIAVIVLAGLATLFICKSISNPLERMTRNARLFSTGDFSEKMLPMVPRAASKEVVTLAASMDRMAALLDEKIKDIVTHRNQLETVFSSMVEAMIAVDLKERIISINDAAARLFHVDRNGSEGKLLQQVGRNVALQEMISLTLETGERVEKEIVFQDTGQERFIKTRVVALSSGQGKHVGALAVLNDVTQIRKLEGIRTDFVANVSHELRTPITSIRGYVETLLDGALDNREDAEKFLGIVLKQSRRLTSIIDELLHLSKIEQEASDSEIEFTRQRLLPVVEAAVQTCRVNAADSGVFLQYRCADNIHVKMNGPLMEQALVNLIVNAITHSEKGGTVNVEAEVLKDAEGQGESSVKVTVRDTGCGIAKEHLPRLFERFYRCDKARSRNLGGTGLGLAIVKHIVQAHDARVEVESVDGEGSAFSLILNGPV</sequence>
<dbReference type="GO" id="GO:0004721">
    <property type="term" value="F:phosphoprotein phosphatase activity"/>
    <property type="evidence" value="ECO:0007669"/>
    <property type="project" value="TreeGrafter"/>
</dbReference>
<keyword evidence="13" id="KW-1185">Reference proteome</keyword>
<dbReference type="SMART" id="SM00388">
    <property type="entry name" value="HisKA"/>
    <property type="match status" value="1"/>
</dbReference>
<feature type="transmembrane region" description="Helical" evidence="9">
    <location>
        <begin position="179"/>
        <end position="199"/>
    </location>
</feature>
<dbReference type="FunFam" id="1.10.287.130:FF:000001">
    <property type="entry name" value="Two-component sensor histidine kinase"/>
    <property type="match status" value="1"/>
</dbReference>
<keyword evidence="6 12" id="KW-0418">Kinase</keyword>
<dbReference type="InterPro" id="IPR005467">
    <property type="entry name" value="His_kinase_dom"/>
</dbReference>
<dbReference type="CDD" id="cd00130">
    <property type="entry name" value="PAS"/>
    <property type="match status" value="1"/>
</dbReference>
<dbReference type="Gene3D" id="1.10.287.130">
    <property type="match status" value="1"/>
</dbReference>
<evidence type="ECO:0000256" key="9">
    <source>
        <dbReference type="SAM" id="Phobius"/>
    </source>
</evidence>
<dbReference type="PROSITE" id="PS50109">
    <property type="entry name" value="HIS_KIN"/>
    <property type="match status" value="1"/>
</dbReference>
<accession>A0A1H0N340</accession>
<comment type="subcellular location">
    <subcellularLocation>
        <location evidence="2">Membrane</location>
    </subcellularLocation>
</comment>
<dbReference type="Gene3D" id="3.30.450.20">
    <property type="entry name" value="PAS domain"/>
    <property type="match status" value="1"/>
</dbReference>
<evidence type="ECO:0000259" key="10">
    <source>
        <dbReference type="PROSITE" id="PS50109"/>
    </source>
</evidence>
<dbReference type="SUPFAM" id="SSF55874">
    <property type="entry name" value="ATPase domain of HSP90 chaperone/DNA topoisomerase II/histidine kinase"/>
    <property type="match status" value="1"/>
</dbReference>
<dbReference type="SMART" id="SM00387">
    <property type="entry name" value="HATPase_c"/>
    <property type="match status" value="1"/>
</dbReference>
<dbReference type="PANTHER" id="PTHR45453">
    <property type="entry name" value="PHOSPHATE REGULON SENSOR PROTEIN PHOR"/>
    <property type="match status" value="1"/>
</dbReference>
<dbReference type="Gene3D" id="3.30.565.10">
    <property type="entry name" value="Histidine kinase-like ATPase, C-terminal domain"/>
    <property type="match status" value="1"/>
</dbReference>
<evidence type="ECO:0000256" key="6">
    <source>
        <dbReference type="ARBA" id="ARBA00022777"/>
    </source>
</evidence>
<dbReference type="Pfam" id="PF00512">
    <property type="entry name" value="HisKA"/>
    <property type="match status" value="1"/>
</dbReference>
<keyword evidence="8 9" id="KW-0472">Membrane</keyword>
<dbReference type="InterPro" id="IPR000014">
    <property type="entry name" value="PAS"/>
</dbReference>
<dbReference type="CDD" id="cd00075">
    <property type="entry name" value="HATPase"/>
    <property type="match status" value="1"/>
</dbReference>
<comment type="catalytic activity">
    <reaction evidence="1">
        <text>ATP + protein L-histidine = ADP + protein N-phospho-L-histidine.</text>
        <dbReference type="EC" id="2.7.13.3"/>
    </reaction>
</comment>
<feature type="domain" description="Histidine kinase" evidence="10">
    <location>
        <begin position="387"/>
        <end position="613"/>
    </location>
</feature>
<dbReference type="EC" id="2.7.13.3" evidence="3"/>
<proteinExistence type="predicted"/>
<evidence type="ECO:0000313" key="13">
    <source>
        <dbReference type="Proteomes" id="UP000199073"/>
    </source>
</evidence>
<dbReference type="GO" id="GO:0000155">
    <property type="term" value="F:phosphorelay sensor kinase activity"/>
    <property type="evidence" value="ECO:0007669"/>
    <property type="project" value="InterPro"/>
</dbReference>
<organism evidence="12 13">
    <name type="scientific">Desulforhopalus singaporensis</name>
    <dbReference type="NCBI Taxonomy" id="91360"/>
    <lineage>
        <taxon>Bacteria</taxon>
        <taxon>Pseudomonadati</taxon>
        <taxon>Thermodesulfobacteriota</taxon>
        <taxon>Desulfobulbia</taxon>
        <taxon>Desulfobulbales</taxon>
        <taxon>Desulfocapsaceae</taxon>
        <taxon>Desulforhopalus</taxon>
    </lineage>
</organism>
<dbReference type="SUPFAM" id="SSF47384">
    <property type="entry name" value="Homodimeric domain of signal transducing histidine kinase"/>
    <property type="match status" value="1"/>
</dbReference>
<dbReference type="Proteomes" id="UP000199073">
    <property type="component" value="Unassembled WGS sequence"/>
</dbReference>
<keyword evidence="9" id="KW-1133">Transmembrane helix</keyword>
<reference evidence="12 13" key="1">
    <citation type="submission" date="2016-10" db="EMBL/GenBank/DDBJ databases">
        <authorList>
            <person name="de Groot N.N."/>
        </authorList>
    </citation>
    <scope>NUCLEOTIDE SEQUENCE [LARGE SCALE GENOMIC DNA]</scope>
    <source>
        <strain evidence="12 13">DSM 12130</strain>
    </source>
</reference>
<gene>
    <name evidence="12" type="ORF">SAMN05660330_01224</name>
</gene>
<keyword evidence="7" id="KW-0902">Two-component regulatory system</keyword>
<evidence type="ECO:0000256" key="5">
    <source>
        <dbReference type="ARBA" id="ARBA00022679"/>
    </source>
</evidence>
<dbReference type="InterPro" id="IPR035965">
    <property type="entry name" value="PAS-like_dom_sf"/>
</dbReference>
<feature type="domain" description="HAMP" evidence="11">
    <location>
        <begin position="201"/>
        <end position="257"/>
    </location>
</feature>
<dbReference type="InterPro" id="IPR013656">
    <property type="entry name" value="PAS_4"/>
</dbReference>
<dbReference type="SUPFAM" id="SSF55785">
    <property type="entry name" value="PYP-like sensor domain (PAS domain)"/>
    <property type="match status" value="1"/>
</dbReference>
<evidence type="ECO:0000256" key="1">
    <source>
        <dbReference type="ARBA" id="ARBA00000085"/>
    </source>
</evidence>
<dbReference type="GO" id="GO:0005886">
    <property type="term" value="C:plasma membrane"/>
    <property type="evidence" value="ECO:0007669"/>
    <property type="project" value="TreeGrafter"/>
</dbReference>
<keyword evidence="4" id="KW-0597">Phosphoprotein</keyword>
<dbReference type="RefSeq" id="WP_092220829.1">
    <property type="nucleotide sequence ID" value="NZ_FNJI01000007.1"/>
</dbReference>
<dbReference type="NCBIfam" id="TIGR00229">
    <property type="entry name" value="sensory_box"/>
    <property type="match status" value="1"/>
</dbReference>
<feature type="transmembrane region" description="Helical" evidence="9">
    <location>
        <begin position="6"/>
        <end position="28"/>
    </location>
</feature>
<dbReference type="EMBL" id="FNJI01000007">
    <property type="protein sequence ID" value="SDO87098.1"/>
    <property type="molecule type" value="Genomic_DNA"/>
</dbReference>
<evidence type="ECO:0000256" key="3">
    <source>
        <dbReference type="ARBA" id="ARBA00012438"/>
    </source>
</evidence>
<dbReference type="InterPro" id="IPR003661">
    <property type="entry name" value="HisK_dim/P_dom"/>
</dbReference>
<dbReference type="OrthoDB" id="9813151at2"/>
<dbReference type="Gene3D" id="6.10.340.10">
    <property type="match status" value="1"/>
</dbReference>
<dbReference type="PRINTS" id="PR00344">
    <property type="entry name" value="BCTRLSENSOR"/>
</dbReference>
<dbReference type="GO" id="GO:0016036">
    <property type="term" value="P:cellular response to phosphate starvation"/>
    <property type="evidence" value="ECO:0007669"/>
    <property type="project" value="TreeGrafter"/>
</dbReference>
<dbReference type="InterPro" id="IPR036890">
    <property type="entry name" value="HATPase_C_sf"/>
</dbReference>
<keyword evidence="9" id="KW-0812">Transmembrane</keyword>
<evidence type="ECO:0000313" key="12">
    <source>
        <dbReference type="EMBL" id="SDO87098.1"/>
    </source>
</evidence>
<keyword evidence="5" id="KW-0808">Transferase</keyword>
<dbReference type="InterPro" id="IPR036097">
    <property type="entry name" value="HisK_dim/P_sf"/>
</dbReference>
<protein>
    <recommendedName>
        <fullName evidence="3">histidine kinase</fullName>
        <ecNumber evidence="3">2.7.13.3</ecNumber>
    </recommendedName>
</protein>
<dbReference type="PROSITE" id="PS50885">
    <property type="entry name" value="HAMP"/>
    <property type="match status" value="1"/>
</dbReference>
<name>A0A1H0N340_9BACT</name>
<dbReference type="FunFam" id="3.30.565.10:FF:000006">
    <property type="entry name" value="Sensor histidine kinase WalK"/>
    <property type="match status" value="1"/>
</dbReference>
<dbReference type="AlphaFoldDB" id="A0A1H0N340"/>
<evidence type="ECO:0000259" key="11">
    <source>
        <dbReference type="PROSITE" id="PS50885"/>
    </source>
</evidence>
<dbReference type="PANTHER" id="PTHR45453:SF1">
    <property type="entry name" value="PHOSPHATE REGULON SENSOR PROTEIN PHOR"/>
    <property type="match status" value="1"/>
</dbReference>
<evidence type="ECO:0000256" key="7">
    <source>
        <dbReference type="ARBA" id="ARBA00023012"/>
    </source>
</evidence>
<dbReference type="InterPro" id="IPR003594">
    <property type="entry name" value="HATPase_dom"/>
</dbReference>
<evidence type="ECO:0000256" key="8">
    <source>
        <dbReference type="ARBA" id="ARBA00023136"/>
    </source>
</evidence>
<evidence type="ECO:0000256" key="4">
    <source>
        <dbReference type="ARBA" id="ARBA00022553"/>
    </source>
</evidence>